<proteinExistence type="predicted"/>
<reference evidence="1 2" key="1">
    <citation type="submission" date="2023-10" db="EMBL/GenBank/DDBJ databases">
        <title>Complete genome sequence of Shewanella sp. DAU334.</title>
        <authorList>
            <person name="Lee Y.-S."/>
            <person name="Jeong H.-R."/>
            <person name="Hwang E.-J."/>
            <person name="Choi Y.-L."/>
            <person name="Kim G.-D."/>
        </authorList>
    </citation>
    <scope>NUCLEOTIDE SEQUENCE [LARGE SCALE GENOMIC DNA]</scope>
    <source>
        <strain evidence="1 2">DAU334</strain>
    </source>
</reference>
<protein>
    <submittedName>
        <fullName evidence="1">S41 family peptidase</fullName>
    </submittedName>
</protein>
<dbReference type="InterPro" id="IPR029045">
    <property type="entry name" value="ClpP/crotonase-like_dom_sf"/>
</dbReference>
<dbReference type="Gene3D" id="3.90.226.10">
    <property type="entry name" value="2-enoyl-CoA Hydratase, Chain A, domain 1"/>
    <property type="match status" value="1"/>
</dbReference>
<gene>
    <name evidence="1" type="ORF">RGE70_02945</name>
</gene>
<dbReference type="EMBL" id="CP136522">
    <property type="protein sequence ID" value="WOT05802.1"/>
    <property type="molecule type" value="Genomic_DNA"/>
</dbReference>
<dbReference type="SUPFAM" id="SSF52096">
    <property type="entry name" value="ClpP/crotonase"/>
    <property type="match status" value="1"/>
</dbReference>
<dbReference type="RefSeq" id="WP_375087891.1">
    <property type="nucleotide sequence ID" value="NZ_CP136522.1"/>
</dbReference>
<organism evidence="1 2">
    <name type="scientific">Shewanella youngdeokensis</name>
    <dbReference type="NCBI Taxonomy" id="2999068"/>
    <lineage>
        <taxon>Bacteria</taxon>
        <taxon>Pseudomonadati</taxon>
        <taxon>Pseudomonadota</taxon>
        <taxon>Gammaproteobacteria</taxon>
        <taxon>Alteromonadales</taxon>
        <taxon>Shewanellaceae</taxon>
        <taxon>Shewanella</taxon>
    </lineage>
</organism>
<evidence type="ECO:0000313" key="2">
    <source>
        <dbReference type="Proteomes" id="UP001529491"/>
    </source>
</evidence>
<dbReference type="Proteomes" id="UP001529491">
    <property type="component" value="Chromosome"/>
</dbReference>
<keyword evidence="2" id="KW-1185">Reference proteome</keyword>
<accession>A0ABZ0K117</accession>
<evidence type="ECO:0000313" key="1">
    <source>
        <dbReference type="EMBL" id="WOT05802.1"/>
    </source>
</evidence>
<name>A0ABZ0K117_9GAMM</name>
<sequence length="486" mass="54591">MTVSFKTIVLILTLIMTISAVQLIRLSFFPQRVSYQLSIEQQRQDIQQLLNVINQKSAFTMLDPARKNAFTQQGQLLLAATTQTSNAAIFQIKLQHWLTTLNDPAANITLPPSMLQHSPLLVLPTRLQHNNQNWIASQVSGQLINEDYPLLTHINGLPMQRWVIAAQRYIPDSLKLSVTEQSQWLQHINRLQLDIGLASSTYVTLTLANREAHTIQYELDLVNPGQLTAINKMANMPPFIIRYPAEHNLKQTVMRQLAAADDSTADLYIDIRELKVSDTALSAWLYERFAVPHSPYNNTVGLIKYRRYPNSNAKQFAKYHFKPIEQLGFFEQVNLETLGFDSQRADSPDFSRWLTRPLPKSNLNDGVTNRQLYLLIDATCQQECEWLALMASAWPNVTLIGEQSRGSLSPRHRVMLQNSGLEAQFSAALAYSAAGKLISGIGITPAFHIDAVSLNQQNIANVISAKLSPAVKPRQVSSLSAVKRSP</sequence>